<dbReference type="Proteomes" id="UP000619293">
    <property type="component" value="Unassembled WGS sequence"/>
</dbReference>
<dbReference type="EMBL" id="BONG01000022">
    <property type="protein sequence ID" value="GIF90391.1"/>
    <property type="molecule type" value="Genomic_DNA"/>
</dbReference>
<dbReference type="Pfam" id="PF17482">
    <property type="entry name" value="Phage_sheath_1C"/>
    <property type="match status" value="1"/>
</dbReference>
<dbReference type="AlphaFoldDB" id="A0A8J3JZZ8"/>
<organism evidence="4 5">
    <name type="scientific">Catellatospora chokoriensis</name>
    <dbReference type="NCBI Taxonomy" id="310353"/>
    <lineage>
        <taxon>Bacteria</taxon>
        <taxon>Bacillati</taxon>
        <taxon>Actinomycetota</taxon>
        <taxon>Actinomycetes</taxon>
        <taxon>Micromonosporales</taxon>
        <taxon>Micromonosporaceae</taxon>
        <taxon>Catellatospora</taxon>
    </lineage>
</organism>
<proteinExistence type="inferred from homology"/>
<evidence type="ECO:0000259" key="2">
    <source>
        <dbReference type="Pfam" id="PF04984"/>
    </source>
</evidence>
<accession>A0A8J3JZZ8</accession>
<reference evidence="4 5" key="1">
    <citation type="submission" date="2021-01" db="EMBL/GenBank/DDBJ databases">
        <title>Whole genome shotgun sequence of Catellatospora chokoriensis NBRC 107358.</title>
        <authorList>
            <person name="Komaki H."/>
            <person name="Tamura T."/>
        </authorList>
    </citation>
    <scope>NUCLEOTIDE SEQUENCE [LARGE SCALE GENOMIC DNA]</scope>
    <source>
        <strain evidence="4 5">NBRC 107358</strain>
    </source>
</reference>
<dbReference type="InterPro" id="IPR020287">
    <property type="entry name" value="Tail_sheath_C"/>
</dbReference>
<protein>
    <submittedName>
        <fullName evidence="4">Tail protein</fullName>
    </submittedName>
</protein>
<gene>
    <name evidence="4" type="ORF">Cch02nite_38350</name>
</gene>
<sequence length="506" mass="53778">MALTLTYPGVHVTELASGSRTITGVGTSITAFVGRARRGPTGVAVAVGSWSEYEQTFGGLWLESGLGYAVRDYFRNGGSAAQIVRLDGGALTATLNAGGLPLQAYGPGSWGNDIKVKVTHPGSADSAELGEAAGSYFDLTVWEGPQAEPRALEQFNNVTVSDGPRRIDLVLEGSRLVRVSGELPDDRPGEAVYEVATPDFGDDGSELQADDYRANESGPGIDALRQVDLFNLLCLPPSSPQGDVPAEIWSEALALCTDRDAMLLVDPPALATIETLPTWVTDTAGLAGVQMRNAALYFPRLRQADPERGGAVGQFVGCGAVAGVMARTDATRGVWKAPAGIDAGLLGVSGLSVPLTDEQNGRLNPRGLNCLRSFRDAGSVVWGARTLRGADSLADEYRYVPVRRLALFLKGSLYRGTQWVVFEPNDAPLWGQIRLSVGAFMQDLFRQGAFQGSSPRDAYFVKCDAETTTQYDIDRGVVNIMVGFAPLKPAEFVVIGIQQKTSAATT</sequence>
<dbReference type="Pfam" id="PF04984">
    <property type="entry name" value="Phage_sheath_1"/>
    <property type="match status" value="1"/>
</dbReference>
<dbReference type="InterPro" id="IPR052042">
    <property type="entry name" value="Tail_sheath_structural"/>
</dbReference>
<dbReference type="PANTHER" id="PTHR35861">
    <property type="match status" value="1"/>
</dbReference>
<dbReference type="Gene3D" id="3.40.50.11780">
    <property type="match status" value="2"/>
</dbReference>
<feature type="domain" description="Tail sheath protein C-terminal" evidence="3">
    <location>
        <begin position="396"/>
        <end position="498"/>
    </location>
</feature>
<evidence type="ECO:0000313" key="4">
    <source>
        <dbReference type="EMBL" id="GIF90391.1"/>
    </source>
</evidence>
<name>A0A8J3JZZ8_9ACTN</name>
<keyword evidence="5" id="KW-1185">Reference proteome</keyword>
<dbReference type="InterPro" id="IPR035089">
    <property type="entry name" value="Phage_sheath_subtilisin"/>
</dbReference>
<comment type="caution">
    <text evidence="4">The sequence shown here is derived from an EMBL/GenBank/DDBJ whole genome shotgun (WGS) entry which is preliminary data.</text>
</comment>
<feature type="domain" description="Tail sheath protein subtilisin-like" evidence="2">
    <location>
        <begin position="230"/>
        <end position="387"/>
    </location>
</feature>
<evidence type="ECO:0000256" key="1">
    <source>
        <dbReference type="ARBA" id="ARBA00008005"/>
    </source>
</evidence>
<evidence type="ECO:0000313" key="5">
    <source>
        <dbReference type="Proteomes" id="UP000619293"/>
    </source>
</evidence>
<evidence type="ECO:0000259" key="3">
    <source>
        <dbReference type="Pfam" id="PF17482"/>
    </source>
</evidence>
<dbReference type="PANTHER" id="PTHR35861:SF1">
    <property type="entry name" value="PHAGE TAIL SHEATH PROTEIN"/>
    <property type="match status" value="1"/>
</dbReference>
<comment type="similarity">
    <text evidence="1">Belongs to the myoviridae tail sheath protein family.</text>
</comment>
<dbReference type="RefSeq" id="WP_191842801.1">
    <property type="nucleotide sequence ID" value="NZ_BAAALB010000028.1"/>
</dbReference>